<evidence type="ECO:0000313" key="11">
    <source>
        <dbReference type="Proteomes" id="UP000228561"/>
    </source>
</evidence>
<evidence type="ECO:0000256" key="4">
    <source>
        <dbReference type="ARBA" id="ARBA00022723"/>
    </source>
</evidence>
<dbReference type="GO" id="GO:0009055">
    <property type="term" value="F:electron transfer activity"/>
    <property type="evidence" value="ECO:0007669"/>
    <property type="project" value="InterPro"/>
</dbReference>
<dbReference type="PANTHER" id="PTHR30038:SF5">
    <property type="entry name" value="ALDEHYDE FERREDOXIN OXIDOREDUCTASE"/>
    <property type="match status" value="1"/>
</dbReference>
<dbReference type="InterPro" id="IPR001203">
    <property type="entry name" value="OxRdtase_Ald_Fedxn_C"/>
</dbReference>
<keyword evidence="6" id="KW-0408">Iron</keyword>
<evidence type="ECO:0000259" key="9">
    <source>
        <dbReference type="SMART" id="SM00790"/>
    </source>
</evidence>
<dbReference type="GO" id="GO:0051539">
    <property type="term" value="F:4 iron, 4 sulfur cluster binding"/>
    <property type="evidence" value="ECO:0007669"/>
    <property type="project" value="UniProtKB-KW"/>
</dbReference>
<reference evidence="11" key="1">
    <citation type="submission" date="2017-09" db="EMBL/GenBank/DDBJ databases">
        <title>Depth-based differentiation of microbial function through sediment-hosted aquifers and enrichment of novel symbionts in the deep terrestrial subsurface.</title>
        <authorList>
            <person name="Probst A.J."/>
            <person name="Ladd B."/>
            <person name="Jarett J.K."/>
            <person name="Geller-Mcgrath D.E."/>
            <person name="Sieber C.M.K."/>
            <person name="Emerson J.B."/>
            <person name="Anantharaman K."/>
            <person name="Thomas B.C."/>
            <person name="Malmstrom R."/>
            <person name="Stieglmeier M."/>
            <person name="Klingl A."/>
            <person name="Woyke T."/>
            <person name="Ryan C.M."/>
            <person name="Banfield J.F."/>
        </authorList>
    </citation>
    <scope>NUCLEOTIDE SEQUENCE [LARGE SCALE GENOMIC DNA]</scope>
</reference>
<evidence type="ECO:0000256" key="3">
    <source>
        <dbReference type="ARBA" id="ARBA00022485"/>
    </source>
</evidence>
<sequence>MGGYAGKILFINFSRKSRKKWNTRSFTKTTMRKYLGGRGLAAYLLYKHNPKGIDSLSPKNNLIVASGPLAGTFVPAGGKITFASKSPLTGGYGNSNMGGHLAAELKYAGYDALIIEGKANKPSMLVIDDGHIEIRDAGKYWGMHSIDAEKALKEDLGEDFQIAVIGPAGENLVRFACISHDFGRQAGRTGMGAVMGSKNLKAICVRGTRGIPIHDIEAMMEKGREMFTDCLTSENQKHWTRYGTPGVTDWVNEIGAFPVRNFKGEWFVHHKHLNGETMREKIVIGDKGCFGCPMPCGKVSHATKNGAYDVYVEGPEYETIALCGGNCCLGDISDVAYINYLLDQYGIDTISGGAVMAFAIECFQKNIISLVMTRGRKLDFGDVETMEFLAKEIAEQKSELGRILALGTKKAAQILGGDSFVAAIQVKGLEQSGYGIRDAPAMALSYITCGIGAHHNDSWAITRDIEKGRKLLEGKAEWVVYLQHIRPLFDMFGTCRLQWVELPNFSLEHYPEIFKCVTGLDFTLEELLEKSERIFNLTRCFWKRENPDFGRAYDQPPVRFLKEEVPLGPTCGAKLDQEKVDYLLDDYYKLRGWDKNGIPTKEKLEELGLDFIVKDLYPDSEK</sequence>
<dbReference type="PANTHER" id="PTHR30038">
    <property type="entry name" value="ALDEHYDE FERREDOXIN OXIDOREDUCTASE"/>
    <property type="match status" value="1"/>
</dbReference>
<comment type="cofactor">
    <cofactor evidence="8">
        <name>tungstopterin</name>
        <dbReference type="ChEBI" id="CHEBI:30402"/>
    </cofactor>
</comment>
<keyword evidence="3" id="KW-0004">4Fe-4S</keyword>
<comment type="caution">
    <text evidence="10">The sequence shown here is derived from an EMBL/GenBank/DDBJ whole genome shotgun (WGS) entry which is preliminary data.</text>
</comment>
<dbReference type="AlphaFoldDB" id="A0A2M7B8Z8"/>
<protein>
    <submittedName>
        <fullName evidence="10">Aldehyde ferredoxin oxidoreductase</fullName>
    </submittedName>
</protein>
<dbReference type="GO" id="GO:0016625">
    <property type="term" value="F:oxidoreductase activity, acting on the aldehyde or oxo group of donors, iron-sulfur protein as acceptor"/>
    <property type="evidence" value="ECO:0007669"/>
    <property type="project" value="InterPro"/>
</dbReference>
<dbReference type="InterPro" id="IPR036021">
    <property type="entry name" value="Tungsten_al_ferr_oxy-like_C"/>
</dbReference>
<dbReference type="Gene3D" id="1.10.599.10">
    <property type="entry name" value="Aldehyde Ferredoxin Oxidoreductase Protein, subunit A, domain 3"/>
    <property type="match status" value="1"/>
</dbReference>
<dbReference type="SMART" id="SM00790">
    <property type="entry name" value="AFOR_N"/>
    <property type="match status" value="1"/>
</dbReference>
<dbReference type="InterPro" id="IPR051919">
    <property type="entry name" value="W-dependent_AOR"/>
</dbReference>
<evidence type="ECO:0000256" key="1">
    <source>
        <dbReference type="ARBA" id="ARBA00001966"/>
    </source>
</evidence>
<dbReference type="Gene3D" id="1.10.569.10">
    <property type="entry name" value="Aldehyde Ferredoxin Oxidoreductase Protein, subunit A, domain 2"/>
    <property type="match status" value="1"/>
</dbReference>
<keyword evidence="4" id="KW-0479">Metal-binding</keyword>
<comment type="similarity">
    <text evidence="2">Belongs to the AOR/FOR family.</text>
</comment>
<dbReference type="GO" id="GO:0046872">
    <property type="term" value="F:metal ion binding"/>
    <property type="evidence" value="ECO:0007669"/>
    <property type="project" value="UniProtKB-KW"/>
</dbReference>
<name>A0A2M7B8Z8_9BACT</name>
<dbReference type="InterPro" id="IPR013985">
    <property type="entry name" value="Ald_Fedxn_OxRdtase_dom3"/>
</dbReference>
<evidence type="ECO:0000256" key="7">
    <source>
        <dbReference type="ARBA" id="ARBA00023014"/>
    </source>
</evidence>
<evidence type="ECO:0000256" key="2">
    <source>
        <dbReference type="ARBA" id="ARBA00011032"/>
    </source>
</evidence>
<organism evidence="10 11">
    <name type="scientific">Candidatus Tagabacteria bacterium CG03_land_8_20_14_0_80_41_22</name>
    <dbReference type="NCBI Taxonomy" id="1975020"/>
    <lineage>
        <taxon>Bacteria</taxon>
        <taxon>Candidatus Tagaibacteriota</taxon>
    </lineage>
</organism>
<dbReference type="InterPro" id="IPR036503">
    <property type="entry name" value="Ald_Fedxn_OxRdtase_N_sf"/>
</dbReference>
<keyword evidence="5" id="KW-0560">Oxidoreductase</keyword>
<comment type="cofactor">
    <cofactor evidence="1">
        <name>[4Fe-4S] cluster</name>
        <dbReference type="ChEBI" id="CHEBI:49883"/>
    </cofactor>
</comment>
<evidence type="ECO:0000256" key="8">
    <source>
        <dbReference type="ARBA" id="ARBA00049934"/>
    </source>
</evidence>
<feature type="domain" description="Aldehyde ferredoxin oxidoreductase N-terminal" evidence="9">
    <location>
        <begin position="4"/>
        <end position="209"/>
    </location>
</feature>
<evidence type="ECO:0000256" key="6">
    <source>
        <dbReference type="ARBA" id="ARBA00023004"/>
    </source>
</evidence>
<dbReference type="Proteomes" id="UP000228561">
    <property type="component" value="Unassembled WGS sequence"/>
</dbReference>
<dbReference type="Pfam" id="PF01314">
    <property type="entry name" value="AFOR_C"/>
    <property type="match status" value="1"/>
</dbReference>
<dbReference type="InterPro" id="IPR013983">
    <property type="entry name" value="Ald_Fedxn_OxRdtase_N"/>
</dbReference>
<dbReference type="SUPFAM" id="SSF48310">
    <property type="entry name" value="Aldehyde ferredoxin oxidoreductase, C-terminal domains"/>
    <property type="match status" value="1"/>
</dbReference>
<dbReference type="InterPro" id="IPR013984">
    <property type="entry name" value="Ald_Fedxn_OxRdtase_dom2"/>
</dbReference>
<dbReference type="EMBL" id="PEVG01000018">
    <property type="protein sequence ID" value="PIU99594.1"/>
    <property type="molecule type" value="Genomic_DNA"/>
</dbReference>
<keyword evidence="7" id="KW-0411">Iron-sulfur</keyword>
<dbReference type="Gene3D" id="3.60.9.10">
    <property type="entry name" value="Aldehyde ferredoxin oxidoreductase, N-terminal domain"/>
    <property type="match status" value="1"/>
</dbReference>
<evidence type="ECO:0000256" key="5">
    <source>
        <dbReference type="ARBA" id="ARBA00023002"/>
    </source>
</evidence>
<dbReference type="Pfam" id="PF02730">
    <property type="entry name" value="AFOR_N"/>
    <property type="match status" value="1"/>
</dbReference>
<gene>
    <name evidence="10" type="ORF">COS58_01740</name>
</gene>
<evidence type="ECO:0000313" key="10">
    <source>
        <dbReference type="EMBL" id="PIU99594.1"/>
    </source>
</evidence>
<dbReference type="SUPFAM" id="SSF56228">
    <property type="entry name" value="Aldehyde ferredoxin oxidoreductase, N-terminal domain"/>
    <property type="match status" value="1"/>
</dbReference>
<proteinExistence type="inferred from homology"/>
<accession>A0A2M7B8Z8</accession>